<dbReference type="Gene3D" id="1.10.3730.10">
    <property type="entry name" value="ProC C-terminal domain-like"/>
    <property type="match status" value="1"/>
</dbReference>
<dbReference type="PANTHER" id="PTHR11645">
    <property type="entry name" value="PYRROLINE-5-CARBOXYLATE REDUCTASE"/>
    <property type="match status" value="1"/>
</dbReference>
<evidence type="ECO:0000313" key="9">
    <source>
        <dbReference type="EMBL" id="GAA3752234.1"/>
    </source>
</evidence>
<evidence type="ECO:0000259" key="8">
    <source>
        <dbReference type="Pfam" id="PF14748"/>
    </source>
</evidence>
<sequence length="264" mass="27236">MIAIIGGGKMGEALLAGLLATGYDEGELLVTEPRHEQAAHLRERYGIDVVPGADAAKRADVLILAVKPQQLVSVLDELAPEMGPGRLVVSVAAGVATATVRERLPGDVAVVRAMPNTPALLGKGMTAVAAADGVTAEQVEHAQRLMRSVGEVVRVPEEHMDAVTALSGSGPAYIYLVAEAMIEAGVLTGVPRATAQQLVTQTISGAAAMLTDSGEHPSLLREAVSSPGGTTIAALRELERGGVRSAFIDAVEAARDRSQELSQG</sequence>
<comment type="subcellular location">
    <subcellularLocation>
        <location evidence="4">Cytoplasm</location>
    </subcellularLocation>
</comment>
<proteinExistence type="inferred from homology"/>
<comment type="catalytic activity">
    <reaction evidence="4 6">
        <text>L-proline + NADP(+) = (S)-1-pyrroline-5-carboxylate + NADPH + 2 H(+)</text>
        <dbReference type="Rhea" id="RHEA:14109"/>
        <dbReference type="ChEBI" id="CHEBI:15378"/>
        <dbReference type="ChEBI" id="CHEBI:17388"/>
        <dbReference type="ChEBI" id="CHEBI:57783"/>
        <dbReference type="ChEBI" id="CHEBI:58349"/>
        <dbReference type="ChEBI" id="CHEBI:60039"/>
        <dbReference type="EC" id="1.5.1.2"/>
    </reaction>
</comment>
<protein>
    <recommendedName>
        <fullName evidence="4 5">Pyrroline-5-carboxylate reductase</fullName>
        <shortName evidence="4">P5C reductase</shortName>
        <shortName evidence="4">P5CR</shortName>
        <ecNumber evidence="4 5">1.5.1.2</ecNumber>
    </recommendedName>
    <alternativeName>
        <fullName evidence="4">PCA reductase</fullName>
    </alternativeName>
</protein>
<evidence type="ECO:0000256" key="3">
    <source>
        <dbReference type="ARBA" id="ARBA00023002"/>
    </source>
</evidence>
<comment type="similarity">
    <text evidence="1 4 6">Belongs to the pyrroline-5-carboxylate reductase family.</text>
</comment>
<dbReference type="PANTHER" id="PTHR11645:SF0">
    <property type="entry name" value="PYRROLINE-5-CARBOXYLATE REDUCTASE 3"/>
    <property type="match status" value="1"/>
</dbReference>
<comment type="caution">
    <text evidence="9">The sequence shown here is derived from an EMBL/GenBank/DDBJ whole genome shotgun (WGS) entry which is preliminary data.</text>
</comment>
<keyword evidence="4 6" id="KW-0028">Amino-acid biosynthesis</keyword>
<keyword evidence="10" id="KW-1185">Reference proteome</keyword>
<evidence type="ECO:0000256" key="1">
    <source>
        <dbReference type="ARBA" id="ARBA00005525"/>
    </source>
</evidence>
<evidence type="ECO:0000256" key="4">
    <source>
        <dbReference type="HAMAP-Rule" id="MF_01925"/>
    </source>
</evidence>
<dbReference type="HAMAP" id="MF_01925">
    <property type="entry name" value="P5C_reductase"/>
    <property type="match status" value="1"/>
</dbReference>
<keyword evidence="4 6" id="KW-0641">Proline biosynthesis</keyword>
<dbReference type="Gene3D" id="3.40.50.720">
    <property type="entry name" value="NAD(P)-binding Rossmann-like Domain"/>
    <property type="match status" value="1"/>
</dbReference>
<evidence type="ECO:0000256" key="2">
    <source>
        <dbReference type="ARBA" id="ARBA00022857"/>
    </source>
</evidence>
<dbReference type="NCBIfam" id="TIGR00112">
    <property type="entry name" value="proC"/>
    <property type="match status" value="1"/>
</dbReference>
<dbReference type="InterPro" id="IPR028939">
    <property type="entry name" value="P5C_Rdtase_cat_N"/>
</dbReference>
<evidence type="ECO:0000313" key="10">
    <source>
        <dbReference type="Proteomes" id="UP001500908"/>
    </source>
</evidence>
<feature type="domain" description="Pyrroline-5-carboxylate reductase catalytic N-terminal" evidence="7">
    <location>
        <begin position="2"/>
        <end position="94"/>
    </location>
</feature>
<organism evidence="9 10">
    <name type="scientific">Salinactinospora qingdaonensis</name>
    <dbReference type="NCBI Taxonomy" id="702744"/>
    <lineage>
        <taxon>Bacteria</taxon>
        <taxon>Bacillati</taxon>
        <taxon>Actinomycetota</taxon>
        <taxon>Actinomycetes</taxon>
        <taxon>Streptosporangiales</taxon>
        <taxon>Nocardiopsidaceae</taxon>
        <taxon>Salinactinospora</taxon>
    </lineage>
</organism>
<evidence type="ECO:0000256" key="5">
    <source>
        <dbReference type="NCBIfam" id="TIGR00112"/>
    </source>
</evidence>
<dbReference type="Proteomes" id="UP001500908">
    <property type="component" value="Unassembled WGS sequence"/>
</dbReference>
<dbReference type="PIRSF" id="PIRSF000193">
    <property type="entry name" value="Pyrrol-5-carb_rd"/>
    <property type="match status" value="1"/>
</dbReference>
<keyword evidence="2 4" id="KW-0521">NADP</keyword>
<evidence type="ECO:0000256" key="6">
    <source>
        <dbReference type="RuleBase" id="RU003903"/>
    </source>
</evidence>
<dbReference type="Pfam" id="PF03807">
    <property type="entry name" value="F420_oxidored"/>
    <property type="match status" value="1"/>
</dbReference>
<comment type="catalytic activity">
    <reaction evidence="4">
        <text>L-proline + NAD(+) = (S)-1-pyrroline-5-carboxylate + NADH + 2 H(+)</text>
        <dbReference type="Rhea" id="RHEA:14105"/>
        <dbReference type="ChEBI" id="CHEBI:15378"/>
        <dbReference type="ChEBI" id="CHEBI:17388"/>
        <dbReference type="ChEBI" id="CHEBI:57540"/>
        <dbReference type="ChEBI" id="CHEBI:57945"/>
        <dbReference type="ChEBI" id="CHEBI:60039"/>
        <dbReference type="EC" id="1.5.1.2"/>
    </reaction>
</comment>
<accession>A0ABP7G2T2</accession>
<keyword evidence="3 4" id="KW-0560">Oxidoreductase</keyword>
<dbReference type="EMBL" id="BAABDD010000017">
    <property type="protein sequence ID" value="GAA3752234.1"/>
    <property type="molecule type" value="Genomic_DNA"/>
</dbReference>
<dbReference type="InterPro" id="IPR000304">
    <property type="entry name" value="Pyrroline-COOH_reductase"/>
</dbReference>
<comment type="pathway">
    <text evidence="4 6">Amino-acid biosynthesis; L-proline biosynthesis; L-proline from L-glutamate 5-semialdehyde: step 1/1.</text>
</comment>
<dbReference type="InterPro" id="IPR029036">
    <property type="entry name" value="P5CR_dimer"/>
</dbReference>
<dbReference type="InterPro" id="IPR008927">
    <property type="entry name" value="6-PGluconate_DH-like_C_sf"/>
</dbReference>
<dbReference type="SUPFAM" id="SSF48179">
    <property type="entry name" value="6-phosphogluconate dehydrogenase C-terminal domain-like"/>
    <property type="match status" value="1"/>
</dbReference>
<evidence type="ECO:0000259" key="7">
    <source>
        <dbReference type="Pfam" id="PF03807"/>
    </source>
</evidence>
<dbReference type="PROSITE" id="PS00521">
    <property type="entry name" value="P5CR"/>
    <property type="match status" value="1"/>
</dbReference>
<dbReference type="Pfam" id="PF14748">
    <property type="entry name" value="P5CR_dimer"/>
    <property type="match status" value="1"/>
</dbReference>
<gene>
    <name evidence="4 9" type="primary">proC</name>
    <name evidence="9" type="ORF">GCM10022402_33990</name>
</gene>
<feature type="domain" description="Pyrroline-5-carboxylate reductase dimerisation" evidence="8">
    <location>
        <begin position="157"/>
        <end position="261"/>
    </location>
</feature>
<dbReference type="EC" id="1.5.1.2" evidence="4 5"/>
<dbReference type="InterPro" id="IPR036291">
    <property type="entry name" value="NAD(P)-bd_dom_sf"/>
</dbReference>
<keyword evidence="4" id="KW-0963">Cytoplasm</keyword>
<comment type="function">
    <text evidence="4">Catalyzes the reduction of 1-pyrroline-5-carboxylate (PCA) to L-proline.</text>
</comment>
<name>A0ABP7G2T2_9ACTN</name>
<dbReference type="InterPro" id="IPR053790">
    <property type="entry name" value="P5CR-like_CS"/>
</dbReference>
<dbReference type="RefSeq" id="WP_344973004.1">
    <property type="nucleotide sequence ID" value="NZ_BAABDD010000017.1"/>
</dbReference>
<dbReference type="SUPFAM" id="SSF51735">
    <property type="entry name" value="NAD(P)-binding Rossmann-fold domains"/>
    <property type="match status" value="1"/>
</dbReference>
<reference evidence="10" key="1">
    <citation type="journal article" date="2019" name="Int. J. Syst. Evol. Microbiol.">
        <title>The Global Catalogue of Microorganisms (GCM) 10K type strain sequencing project: providing services to taxonomists for standard genome sequencing and annotation.</title>
        <authorList>
            <consortium name="The Broad Institute Genomics Platform"/>
            <consortium name="The Broad Institute Genome Sequencing Center for Infectious Disease"/>
            <person name="Wu L."/>
            <person name="Ma J."/>
        </authorList>
    </citation>
    <scope>NUCLEOTIDE SEQUENCE [LARGE SCALE GENOMIC DNA]</scope>
    <source>
        <strain evidence="10">JCM 17137</strain>
    </source>
</reference>